<protein>
    <recommendedName>
        <fullName evidence="1">Sulfatase N-terminal domain-containing protein</fullName>
    </recommendedName>
</protein>
<evidence type="ECO:0000259" key="1">
    <source>
        <dbReference type="Pfam" id="PF00884"/>
    </source>
</evidence>
<gene>
    <name evidence="2" type="ORF">A0127_06545</name>
</gene>
<dbReference type="EMBL" id="CP014750">
    <property type="protein sequence ID" value="AMQ18855.1"/>
    <property type="molecule type" value="Genomic_DNA"/>
</dbReference>
<sequence>MDDIILIILDTLRKDYGEKYLNPILRRYGFVYYSNAIAPSPWTFPSHVSIFTGKYPAIHGVHETRDMKIPKIRIREHSRFLTTQLSGMGYNTVLISANSLIQPNFGFRGFNEVYDIFWYPEKLSHKDVEIIKKYKSKNSGYLSTAINLIYHRKFEVLWRAVEDVILYKKILSRIRRYPLDKGINKAISILKNLDLKDKNFIVINLMEVHEPYSMKYPALGGIVTTLTGKVTKELIEDWRKGYQKEAEYLRNKLEILLGILKQKGLFENSLVIITSDHGQLLGENNRLGHGVFLDDELIRVPLWIKYPDALSEVSIDNTSEESAQYISLIRLYNTIIEAAIGDGASSLSDKIVFSETYGNPSPIPSDKLSPELKSRIEDIEKHRIAIYYKNFKGIFNVTDWKFEEIKSYDPNIKVTEDVVKHMKKEVVKFLKTATVAKVPKIKL</sequence>
<reference evidence="3" key="1">
    <citation type="submission" date="2016-03" db="EMBL/GenBank/DDBJ databases">
        <authorList>
            <person name="Oger P.M."/>
        </authorList>
    </citation>
    <scope>NUCLEOTIDE SEQUENCE [LARGE SCALE GENOMIC DNA]</scope>
    <source>
        <strain evidence="3">OG-1</strain>
    </source>
</reference>
<dbReference type="InterPro" id="IPR017850">
    <property type="entry name" value="Alkaline_phosphatase_core_sf"/>
</dbReference>
<feature type="domain" description="Sulfatase N-terminal" evidence="1">
    <location>
        <begin position="3"/>
        <end position="339"/>
    </location>
</feature>
<dbReference type="SUPFAM" id="SSF53649">
    <property type="entry name" value="Alkaline phosphatase-like"/>
    <property type="match status" value="1"/>
</dbReference>
<dbReference type="Gene3D" id="3.40.720.10">
    <property type="entry name" value="Alkaline Phosphatase, subunit A"/>
    <property type="match status" value="1"/>
</dbReference>
<dbReference type="AlphaFoldDB" id="A0A142CVQ3"/>
<evidence type="ECO:0000313" key="2">
    <source>
        <dbReference type="EMBL" id="AMQ18855.1"/>
    </source>
</evidence>
<dbReference type="Pfam" id="PF00884">
    <property type="entry name" value="Sulfatase"/>
    <property type="match status" value="1"/>
</dbReference>
<dbReference type="OrthoDB" id="102174at2157"/>
<evidence type="ECO:0000313" key="3">
    <source>
        <dbReference type="Proteomes" id="UP000073604"/>
    </source>
</evidence>
<dbReference type="PANTHER" id="PTHR43751:SF3">
    <property type="entry name" value="SULFATASE N-TERMINAL DOMAIN-CONTAINING PROTEIN"/>
    <property type="match status" value="1"/>
</dbReference>
<dbReference type="InterPro" id="IPR000917">
    <property type="entry name" value="Sulfatase_N"/>
</dbReference>
<dbReference type="STRING" id="53952.A0127_06545"/>
<dbReference type="Proteomes" id="UP000073604">
    <property type="component" value="Chromosome"/>
</dbReference>
<dbReference type="InterPro" id="IPR052701">
    <property type="entry name" value="GAG_Ulvan_Degrading_Sulfatases"/>
</dbReference>
<accession>A0A142CVQ3</accession>
<dbReference type="GeneID" id="27140191"/>
<name>A0A142CVQ3_9EURY</name>
<proteinExistence type="predicted"/>
<dbReference type="KEGG" id="tpep:A0127_06545"/>
<dbReference type="PANTHER" id="PTHR43751">
    <property type="entry name" value="SULFATASE"/>
    <property type="match status" value="1"/>
</dbReference>
<dbReference type="RefSeq" id="WP_062389534.1">
    <property type="nucleotide sequence ID" value="NZ_CP014750.1"/>
</dbReference>
<keyword evidence="3" id="KW-1185">Reference proteome</keyword>
<organism evidence="2 3">
    <name type="scientific">Thermococcus peptonophilus</name>
    <dbReference type="NCBI Taxonomy" id="53952"/>
    <lineage>
        <taxon>Archaea</taxon>
        <taxon>Methanobacteriati</taxon>
        <taxon>Methanobacteriota</taxon>
        <taxon>Thermococci</taxon>
        <taxon>Thermococcales</taxon>
        <taxon>Thermococcaceae</taxon>
        <taxon>Thermococcus</taxon>
    </lineage>
</organism>